<organism evidence="11 12">
    <name type="scientific">Elysia crispata</name>
    <name type="common">lettuce slug</name>
    <dbReference type="NCBI Taxonomy" id="231223"/>
    <lineage>
        <taxon>Eukaryota</taxon>
        <taxon>Metazoa</taxon>
        <taxon>Spiralia</taxon>
        <taxon>Lophotrochozoa</taxon>
        <taxon>Mollusca</taxon>
        <taxon>Gastropoda</taxon>
        <taxon>Heterobranchia</taxon>
        <taxon>Euthyneura</taxon>
        <taxon>Panpulmonata</taxon>
        <taxon>Sacoglossa</taxon>
        <taxon>Placobranchoidea</taxon>
        <taxon>Plakobranchidae</taxon>
        <taxon>Elysia</taxon>
    </lineage>
</organism>
<sequence length="275" mass="31140">MASPSLFSSLMKCLQGTLFSRMRVLNGQLSSHLNANQVRHGSILYSAICVERHPVVTSKKSRIEENFSEVLSKIEKENSYLSDHEVRRLKEQRAAKSKQENAEEEPSNIDSETVTALDLEDKWDAEIKSFTPASRITQADDTGDQKSLDRKLDSSLYLLVKQNVAGRDHWVLPQATWEDGETLRQTAERALSSVCGDVSANVLGNAPCAVAKYVPPSEDEEQPIKLFFYKAWHRGGNVNIDKGIASDYVWVTKEEMKDFCHNSYNRHLNKFIFDI</sequence>
<keyword evidence="3" id="KW-0809">Transit peptide</keyword>
<proteinExistence type="inferred from homology"/>
<comment type="similarity">
    <text evidence="2">Belongs to the mitochondrion-specific ribosomal protein mL46 family.</text>
</comment>
<evidence type="ECO:0000256" key="2">
    <source>
        <dbReference type="ARBA" id="ARBA00009070"/>
    </source>
</evidence>
<protein>
    <recommendedName>
        <fullName evidence="7">Large ribosomal subunit protein mL46</fullName>
    </recommendedName>
    <alternativeName>
        <fullName evidence="8">39S ribosomal protein L46, mitochondrial</fullName>
    </alternativeName>
</protein>
<comment type="caution">
    <text evidence="11">The sequence shown here is derived from an EMBL/GenBank/DDBJ whole genome shotgun (WGS) entry which is preliminary data.</text>
</comment>
<comment type="subcellular location">
    <subcellularLocation>
        <location evidence="1">Mitochondrion</location>
    </subcellularLocation>
</comment>
<accession>A0AAE0XS14</accession>
<dbReference type="SUPFAM" id="SSF55811">
    <property type="entry name" value="Nudix"/>
    <property type="match status" value="1"/>
</dbReference>
<dbReference type="AlphaFoldDB" id="A0AAE0XS14"/>
<dbReference type="GO" id="GO:0005762">
    <property type="term" value="C:mitochondrial large ribosomal subunit"/>
    <property type="evidence" value="ECO:0007669"/>
    <property type="project" value="TreeGrafter"/>
</dbReference>
<evidence type="ECO:0000256" key="1">
    <source>
        <dbReference type="ARBA" id="ARBA00004173"/>
    </source>
</evidence>
<dbReference type="InterPro" id="IPR040008">
    <property type="entry name" value="Ribosomal_mL46"/>
</dbReference>
<evidence type="ECO:0000256" key="5">
    <source>
        <dbReference type="ARBA" id="ARBA00023128"/>
    </source>
</evidence>
<dbReference type="GO" id="GO:0003735">
    <property type="term" value="F:structural constituent of ribosome"/>
    <property type="evidence" value="ECO:0007669"/>
    <property type="project" value="InterPro"/>
</dbReference>
<evidence type="ECO:0000256" key="8">
    <source>
        <dbReference type="ARBA" id="ARBA00035534"/>
    </source>
</evidence>
<dbReference type="GO" id="GO:0005743">
    <property type="term" value="C:mitochondrial inner membrane"/>
    <property type="evidence" value="ECO:0007669"/>
    <property type="project" value="UniProtKB-ARBA"/>
</dbReference>
<dbReference type="PANTHER" id="PTHR13124">
    <property type="entry name" value="39S RIBOSOMAL PROTEIN L46, MITOCHONDRIAL PRECURSOR-RELATED"/>
    <property type="match status" value="1"/>
</dbReference>
<keyword evidence="12" id="KW-1185">Reference proteome</keyword>
<evidence type="ECO:0000256" key="3">
    <source>
        <dbReference type="ARBA" id="ARBA00022946"/>
    </source>
</evidence>
<dbReference type="Gene3D" id="3.90.79.10">
    <property type="entry name" value="Nucleoside Triphosphate Pyrophosphohydrolase"/>
    <property type="match status" value="1"/>
</dbReference>
<dbReference type="InterPro" id="IPR021757">
    <property type="entry name" value="Ribosomal_mL46_N"/>
</dbReference>
<dbReference type="CDD" id="cd04661">
    <property type="entry name" value="NUDIX_MRP_L46"/>
    <property type="match status" value="1"/>
</dbReference>
<dbReference type="PANTHER" id="PTHR13124:SF12">
    <property type="entry name" value="LARGE RIBOSOMAL SUBUNIT PROTEIN ML46"/>
    <property type="match status" value="1"/>
</dbReference>
<name>A0AAE0XS14_9GAST</name>
<evidence type="ECO:0000256" key="4">
    <source>
        <dbReference type="ARBA" id="ARBA00022980"/>
    </source>
</evidence>
<keyword evidence="5" id="KW-0496">Mitochondrion</keyword>
<dbReference type="EMBL" id="JAWDGP010007748">
    <property type="protein sequence ID" value="KAK3706255.1"/>
    <property type="molecule type" value="Genomic_DNA"/>
</dbReference>
<dbReference type="Pfam" id="PF11788">
    <property type="entry name" value="MRP-L46"/>
    <property type="match status" value="1"/>
</dbReference>
<reference evidence="11" key="1">
    <citation type="journal article" date="2023" name="G3 (Bethesda)">
        <title>A reference genome for the long-term kleptoplast-retaining sea slug Elysia crispata morphotype clarki.</title>
        <authorList>
            <person name="Eastman K.E."/>
            <person name="Pendleton A.L."/>
            <person name="Shaikh M.A."/>
            <person name="Suttiyut T."/>
            <person name="Ogas R."/>
            <person name="Tomko P."/>
            <person name="Gavelis G."/>
            <person name="Widhalm J.R."/>
            <person name="Wisecaver J.H."/>
        </authorList>
    </citation>
    <scope>NUCLEOTIDE SEQUENCE</scope>
    <source>
        <strain evidence="11">ECLA1</strain>
    </source>
</reference>
<dbReference type="InterPro" id="IPR015797">
    <property type="entry name" value="NUDIX_hydrolase-like_dom_sf"/>
</dbReference>
<gene>
    <name evidence="11" type="ORF">RRG08_056472</name>
</gene>
<evidence type="ECO:0000256" key="9">
    <source>
        <dbReference type="SAM" id="MobiDB-lite"/>
    </source>
</evidence>
<feature type="domain" description="Large ribosomal subunit protein mL46 N-terminal" evidence="10">
    <location>
        <begin position="44"/>
        <end position="140"/>
    </location>
</feature>
<dbReference type="Proteomes" id="UP001283361">
    <property type="component" value="Unassembled WGS sequence"/>
</dbReference>
<dbReference type="InterPro" id="IPR033650">
    <property type="entry name" value="Ribosomal_mL46_NUDIX"/>
</dbReference>
<keyword evidence="4" id="KW-0689">Ribosomal protein</keyword>
<evidence type="ECO:0000313" key="12">
    <source>
        <dbReference type="Proteomes" id="UP001283361"/>
    </source>
</evidence>
<dbReference type="FunFam" id="3.90.79.10:FF:000018">
    <property type="entry name" value="39S ribosomal protein L46, mitochondrial"/>
    <property type="match status" value="1"/>
</dbReference>
<evidence type="ECO:0000313" key="11">
    <source>
        <dbReference type="EMBL" id="KAK3706255.1"/>
    </source>
</evidence>
<evidence type="ECO:0000259" key="10">
    <source>
        <dbReference type="Pfam" id="PF11788"/>
    </source>
</evidence>
<keyword evidence="6" id="KW-0687">Ribonucleoprotein</keyword>
<feature type="region of interest" description="Disordered" evidence="9">
    <location>
        <begin position="93"/>
        <end position="112"/>
    </location>
</feature>
<evidence type="ECO:0000256" key="7">
    <source>
        <dbReference type="ARBA" id="ARBA00035190"/>
    </source>
</evidence>
<evidence type="ECO:0000256" key="6">
    <source>
        <dbReference type="ARBA" id="ARBA00023274"/>
    </source>
</evidence>